<dbReference type="EMBL" id="JAMZFV010000006">
    <property type="protein sequence ID" value="MCP1109836.1"/>
    <property type="molecule type" value="Genomic_DNA"/>
</dbReference>
<dbReference type="Gene3D" id="1.10.510.10">
    <property type="entry name" value="Transferase(Phosphotransferase) domain 1"/>
    <property type="match status" value="1"/>
</dbReference>
<dbReference type="SUPFAM" id="SSF48452">
    <property type="entry name" value="TPR-like"/>
    <property type="match status" value="1"/>
</dbReference>
<proteinExistence type="predicted"/>
<reference evidence="1 2" key="1">
    <citation type="journal article" date="2022" name="Genome Biol. Evol.">
        <title>Host diet, physiology and behaviors set the stage for Lachnospiraceae cladogenesis.</title>
        <authorList>
            <person name="Vera-Ponce De Leon A."/>
            <person name="Schneider M."/>
            <person name="Jahnes B.C."/>
            <person name="Sadowski V."/>
            <person name="Camuy-Velez L.A."/>
            <person name="Duan J."/>
            <person name="Sabree Z.L."/>
        </authorList>
    </citation>
    <scope>NUCLEOTIDE SEQUENCE [LARGE SCALE GENOMIC DNA]</scope>
    <source>
        <strain evidence="1 2">PAL227</strain>
    </source>
</reference>
<accession>A0ABT1EH35</accession>
<dbReference type="Proteomes" id="UP001523565">
    <property type="component" value="Unassembled WGS sequence"/>
</dbReference>
<dbReference type="SUPFAM" id="SSF56112">
    <property type="entry name" value="Protein kinase-like (PK-like)"/>
    <property type="match status" value="1"/>
</dbReference>
<dbReference type="RefSeq" id="WP_262068717.1">
    <property type="nucleotide sequence ID" value="NZ_JAMXOC010000006.1"/>
</dbReference>
<protein>
    <submittedName>
        <fullName evidence="1">Tetratricopeptide repeat protein</fullName>
    </submittedName>
</protein>
<sequence>MNNEGYEVLRLVSHGDSCHVGSDLVTGTMLFSWVKFHPQIPKEQLFTWIATLFAMVEAYHKSGVKAYNFISPLSIVVTEKEELRLLDLEVPSSRPQRTRMERRSFKEQFYPGEEKFYPDHDSDYYSLGMTILYLLASLQPEKALSKKEEIYLKHLISQCQKFKFTQRKSLKVVFKERSPKPSKSRAVLVILVVIVVSVLGVKTFAGSGQKETVKEQAPAKKPKEKVTEKAVTNEAVEEEIRLRFHTGMLYLSELQNYRKAGEVFGELFSFYEPAKYYEDIATFLSGEKSIPPKEMEEILELALTNYPLEEELSFDDTLIRTWARLDTPTSRKRLIEVAESATTRSEELLLNLAGAYAREEEKERALECLDELFETSQEALPLEAYRHRAVLLRECEDAREAIDLLTKACELFPQNAELPSLLVKYVGEDEGRSEQVLQIASDQVSNLPALLKDSEFKKVMKENGIKEEGGKLCYED</sequence>
<dbReference type="InterPro" id="IPR019734">
    <property type="entry name" value="TPR_rpt"/>
</dbReference>
<keyword evidence="2" id="KW-1185">Reference proteome</keyword>
<evidence type="ECO:0000313" key="1">
    <source>
        <dbReference type="EMBL" id="MCP1109836.1"/>
    </source>
</evidence>
<dbReference type="InterPro" id="IPR011009">
    <property type="entry name" value="Kinase-like_dom_sf"/>
</dbReference>
<dbReference type="SMART" id="SM00028">
    <property type="entry name" value="TPR"/>
    <property type="match status" value="2"/>
</dbReference>
<comment type="caution">
    <text evidence="1">The sequence shown here is derived from an EMBL/GenBank/DDBJ whole genome shotgun (WGS) entry which is preliminary data.</text>
</comment>
<dbReference type="Gene3D" id="1.25.40.10">
    <property type="entry name" value="Tetratricopeptide repeat domain"/>
    <property type="match status" value="1"/>
</dbReference>
<evidence type="ECO:0000313" key="2">
    <source>
        <dbReference type="Proteomes" id="UP001523565"/>
    </source>
</evidence>
<name>A0ABT1EH35_9FIRM</name>
<gene>
    <name evidence="1" type="ORF">NK118_06160</name>
</gene>
<dbReference type="InterPro" id="IPR011990">
    <property type="entry name" value="TPR-like_helical_dom_sf"/>
</dbReference>
<organism evidence="1 2">
    <name type="scientific">Ohessyouella blattaphilus</name>
    <dbReference type="NCBI Taxonomy" id="2949333"/>
    <lineage>
        <taxon>Bacteria</taxon>
        <taxon>Bacillati</taxon>
        <taxon>Bacillota</taxon>
        <taxon>Clostridia</taxon>
        <taxon>Lachnospirales</taxon>
        <taxon>Lachnospiraceae</taxon>
        <taxon>Ohessyouella</taxon>
    </lineage>
</organism>